<reference evidence="3" key="1">
    <citation type="submission" date="2019-12" db="EMBL/GenBank/DDBJ databases">
        <authorList>
            <person name="Scholes J."/>
        </authorList>
    </citation>
    <scope>NUCLEOTIDE SEQUENCE</scope>
</reference>
<dbReference type="PANTHER" id="PTHR28637">
    <property type="entry name" value="DNA REPLICATION FACTOR CDT1"/>
    <property type="match status" value="1"/>
</dbReference>
<evidence type="ECO:0000259" key="2">
    <source>
        <dbReference type="SMART" id="SM01075"/>
    </source>
</evidence>
<dbReference type="OrthoDB" id="341730at2759"/>
<dbReference type="SUPFAM" id="SSF46785">
    <property type="entry name" value="Winged helix' DNA-binding domain"/>
    <property type="match status" value="1"/>
</dbReference>
<evidence type="ECO:0000313" key="4">
    <source>
        <dbReference type="Proteomes" id="UP001153555"/>
    </source>
</evidence>
<name>A0A9N7N1Z7_STRHE</name>
<accession>A0A9N7N1Z7</accession>
<dbReference type="InterPro" id="IPR036390">
    <property type="entry name" value="WH_DNA-bd_sf"/>
</dbReference>
<evidence type="ECO:0000256" key="1">
    <source>
        <dbReference type="SAM" id="MobiDB-lite"/>
    </source>
</evidence>
<comment type="caution">
    <text evidence="3">The sequence shown here is derived from an EMBL/GenBank/DDBJ whole genome shotgun (WGS) entry which is preliminary data.</text>
</comment>
<dbReference type="InterPro" id="IPR014939">
    <property type="entry name" value="CDT1_Gemini-bd-like"/>
</dbReference>
<dbReference type="EMBL" id="CACSLK010020742">
    <property type="protein sequence ID" value="CAA0820993.1"/>
    <property type="molecule type" value="Genomic_DNA"/>
</dbReference>
<dbReference type="GO" id="GO:0071163">
    <property type="term" value="P:DNA replication preinitiation complex assembly"/>
    <property type="evidence" value="ECO:0007669"/>
    <property type="project" value="InterPro"/>
</dbReference>
<organism evidence="3 4">
    <name type="scientific">Striga hermonthica</name>
    <name type="common">Purple witchweed</name>
    <name type="synonym">Buchnera hermonthica</name>
    <dbReference type="NCBI Taxonomy" id="68872"/>
    <lineage>
        <taxon>Eukaryota</taxon>
        <taxon>Viridiplantae</taxon>
        <taxon>Streptophyta</taxon>
        <taxon>Embryophyta</taxon>
        <taxon>Tracheophyta</taxon>
        <taxon>Spermatophyta</taxon>
        <taxon>Magnoliopsida</taxon>
        <taxon>eudicotyledons</taxon>
        <taxon>Gunneridae</taxon>
        <taxon>Pentapetalae</taxon>
        <taxon>asterids</taxon>
        <taxon>lamiids</taxon>
        <taxon>Lamiales</taxon>
        <taxon>Orobanchaceae</taxon>
        <taxon>Buchnereae</taxon>
        <taxon>Striga</taxon>
    </lineage>
</organism>
<evidence type="ECO:0000313" key="3">
    <source>
        <dbReference type="EMBL" id="CAA0820993.1"/>
    </source>
</evidence>
<dbReference type="Gene3D" id="1.10.10.1420">
    <property type="entry name" value="DNA replication factor Cdt1, C-terminal WH domain"/>
    <property type="match status" value="1"/>
</dbReference>
<dbReference type="GO" id="GO:0003677">
    <property type="term" value="F:DNA binding"/>
    <property type="evidence" value="ECO:0007669"/>
    <property type="project" value="InterPro"/>
</dbReference>
<dbReference type="AlphaFoldDB" id="A0A9N7N1Z7"/>
<dbReference type="SMART" id="SM01075">
    <property type="entry name" value="CDT1"/>
    <property type="match status" value="1"/>
</dbReference>
<dbReference type="Pfam" id="PF08839">
    <property type="entry name" value="CDT1"/>
    <property type="match status" value="1"/>
</dbReference>
<dbReference type="GO" id="GO:0070182">
    <property type="term" value="F:DNA polymerase binding"/>
    <property type="evidence" value="ECO:0007669"/>
    <property type="project" value="TreeGrafter"/>
</dbReference>
<dbReference type="InterPro" id="IPR045173">
    <property type="entry name" value="Cdt1"/>
</dbReference>
<dbReference type="GO" id="GO:0000076">
    <property type="term" value="P:DNA replication checkpoint signaling"/>
    <property type="evidence" value="ECO:0007669"/>
    <property type="project" value="TreeGrafter"/>
</dbReference>
<feature type="domain" description="CDT1 Geminin-binding" evidence="2">
    <location>
        <begin position="94"/>
        <end position="223"/>
    </location>
</feature>
<dbReference type="GO" id="GO:0000278">
    <property type="term" value="P:mitotic cell cycle"/>
    <property type="evidence" value="ECO:0007669"/>
    <property type="project" value="TreeGrafter"/>
</dbReference>
<dbReference type="GO" id="GO:0005634">
    <property type="term" value="C:nucleus"/>
    <property type="evidence" value="ECO:0007669"/>
    <property type="project" value="TreeGrafter"/>
</dbReference>
<proteinExistence type="predicted"/>
<dbReference type="PANTHER" id="PTHR28637:SF13">
    <property type="entry name" value="EXPRESSED PROTEIN"/>
    <property type="match status" value="1"/>
</dbReference>
<gene>
    <name evidence="3" type="ORF">SHERM_18995</name>
</gene>
<feature type="region of interest" description="Disordered" evidence="1">
    <location>
        <begin position="50"/>
        <end position="84"/>
    </location>
</feature>
<sequence>MVQDCPRNPVINPRPDLGCHFEFQILVLKLQACNYPSRKKSMENLALEKTSKEMSKSMEGSIETDRLEGDFSSPTPVKTKEPSRVKSKEELAKFPEKYEMLLEFFERMTSSLRLLCLRKRIPTFRNVQTQVEILTGRKFLLTHLAQMKFILPEAVEIEKILIHDEKTKCMKPDMKIALLLHVVKDHNEESSYIALGKVFFSRLREFYISHPEGIDVPEAALPEPFNHKTINIKTDLLSENLTSSSEATILNLSHFPPSFKRRFHTEAAAVSLEATDISSPLTSGFEANRGINEDKSGCEANGEIAEEVETLKSLPNSSSSVSVEESTPVKLLLGSDSVSVETPVLSTPMRLISPTRAVLTCEDEDKMAGSQTGKQSTSSAKKSLDFYGMDNEDAGFSNKQSTVCLSEFVCLVHEIFRAVNFCPITKEELVQKIIMDSFEFDNRYEVEMHMEGLEKLVPDWFCKTLARSGDLLYSVKKVSDLKSIRERVNVM</sequence>
<protein>
    <submittedName>
        <fullName evidence="3">CDT1-like protein a- chloroplastic</fullName>
    </submittedName>
</protein>
<dbReference type="Proteomes" id="UP001153555">
    <property type="component" value="Unassembled WGS sequence"/>
</dbReference>
<dbReference type="GO" id="GO:0030174">
    <property type="term" value="P:regulation of DNA-templated DNA replication initiation"/>
    <property type="evidence" value="ECO:0007669"/>
    <property type="project" value="InterPro"/>
</dbReference>
<dbReference type="CDD" id="cd08674">
    <property type="entry name" value="Cdt1_m"/>
    <property type="match status" value="1"/>
</dbReference>
<dbReference type="InterPro" id="IPR038090">
    <property type="entry name" value="Cdt1_C_WH_dom_sf"/>
</dbReference>
<keyword evidence="4" id="KW-1185">Reference proteome</keyword>